<gene>
    <name evidence="1" type="ORF">E5329_08375</name>
</gene>
<accession>A0AC61RY54</accession>
<evidence type="ECO:0000313" key="2">
    <source>
        <dbReference type="Proteomes" id="UP000304953"/>
    </source>
</evidence>
<protein>
    <submittedName>
        <fullName evidence="1">Uncharacterized protein</fullName>
    </submittedName>
</protein>
<dbReference type="EMBL" id="SRYA01000013">
    <property type="protein sequence ID" value="TGY96766.1"/>
    <property type="molecule type" value="Genomic_DNA"/>
</dbReference>
<comment type="caution">
    <text evidence="1">The sequence shown here is derived from an EMBL/GenBank/DDBJ whole genome shotgun (WGS) entry which is preliminary data.</text>
</comment>
<name>A0AC61RY54_9FIRM</name>
<evidence type="ECO:0000313" key="1">
    <source>
        <dbReference type="EMBL" id="TGY96766.1"/>
    </source>
</evidence>
<reference evidence="1" key="1">
    <citation type="submission" date="2019-04" db="EMBL/GenBank/DDBJ databases">
        <title>Microbes associate with the intestines of laboratory mice.</title>
        <authorList>
            <person name="Navarre W."/>
            <person name="Wong E."/>
            <person name="Huang K."/>
            <person name="Tropini C."/>
            <person name="Ng K."/>
            <person name="Yu B."/>
        </authorList>
    </citation>
    <scope>NUCLEOTIDE SEQUENCE</scope>
    <source>
        <strain evidence="1">NM01_1-7b</strain>
    </source>
</reference>
<dbReference type="Proteomes" id="UP000304953">
    <property type="component" value="Unassembled WGS sequence"/>
</dbReference>
<sequence>MLTKDYYNDFFEFVLACYSNKGRTGYNPIMLYAVYFKGKKLKGEALDELKYGRCEKVIMETGWESEMRWLPAYKIRRFMVGWRCENERESRWED</sequence>
<keyword evidence="2" id="KW-1185">Reference proteome</keyword>
<proteinExistence type="predicted"/>
<organism evidence="1 2">
    <name type="scientific">Petralouisia muris</name>
    <dbReference type="NCBI Taxonomy" id="3032872"/>
    <lineage>
        <taxon>Bacteria</taxon>
        <taxon>Bacillati</taxon>
        <taxon>Bacillota</taxon>
        <taxon>Clostridia</taxon>
        <taxon>Lachnospirales</taxon>
        <taxon>Lachnospiraceae</taxon>
        <taxon>Petralouisia</taxon>
    </lineage>
</organism>